<dbReference type="InterPro" id="IPR055180">
    <property type="entry name" value="HsdR_RecA-like_helicase_dom_2"/>
</dbReference>
<dbReference type="GO" id="GO:0009307">
    <property type="term" value="P:DNA restriction-modification system"/>
    <property type="evidence" value="ECO:0007669"/>
    <property type="project" value="UniProtKB-KW"/>
</dbReference>
<proteinExistence type="inferred from homology"/>
<reference evidence="12" key="1">
    <citation type="journal article" date="2015" name="Proc. Natl. Acad. Sci. U.S.A.">
        <title>Networks of energetic and metabolic interactions define dynamics in microbial communities.</title>
        <authorList>
            <person name="Embree M."/>
            <person name="Liu J.K."/>
            <person name="Al-Bassam M.M."/>
            <person name="Zengler K."/>
        </authorList>
    </citation>
    <scope>NUCLEOTIDE SEQUENCE</scope>
</reference>
<dbReference type="Pfam" id="PF22679">
    <property type="entry name" value="T1R_D3-like"/>
    <property type="match status" value="1"/>
</dbReference>
<evidence type="ECO:0000313" key="12">
    <source>
        <dbReference type="EMBL" id="KUG16632.1"/>
    </source>
</evidence>
<evidence type="ECO:0000256" key="1">
    <source>
        <dbReference type="ARBA" id="ARBA00000851"/>
    </source>
</evidence>
<evidence type="ECO:0000256" key="5">
    <source>
        <dbReference type="ARBA" id="ARBA00022741"/>
    </source>
</evidence>
<comment type="caution">
    <text evidence="12">The sequence shown here is derived from an EMBL/GenBank/DDBJ whole genome shotgun (WGS) entry which is preliminary data.</text>
</comment>
<sequence length="1034" mass="116847">MTQITESEIESAAIFWLYSLGYTSIFGPDIAPEETAAERESFQAVLLTRRLHDALRRLNPTIPADTLEEALRKVSRQQSPSLLANNRAFHKMLIDGVSVEYQRKDGSITGNYARLVDFENPENNEFLAINQFTVIEGQQNRRPDIVIFVNGLPLAVIELKNPADENATIQTAFQQLQTYKKDIATLFTYNEILVISDGLEARAGTLTSDWSRFMPWRTIDGEEIASKGKPELDVLLKGIFEKSRFLDLIKHFIVFETDGEKIAKKMAAYHQYHAVNKAVDCTIKATSHDGDRKAGVIWHTQGSGKSLSMAFYAGKIIAHPAMQNPTLVVLNDRNDLDDQLFDTFAACQGLLRQAPVQADNRESLKKLLQVASGGVIFTTIQKFSPEDDKEKYPLLSDRRNIVFIADEAHRSQYGFKAHIVKKKEGAYTAYGFAKYLRDALPNASFIGFTGTPIEKTDKSTPHVFGDYIDIYDIQRAVEDGSTVRIYYEARLAKLDLSEAERPKIDPNFEEITEGEEQAIKERLKSKWAKLEAVAGADKRVSLIAEDIVQHFEKRQEAIDGKAMIVCMSRRICAQMYEAIVKLRPEWHNTDDEKGVIKVVITGSASDKENLQPHIRNKKMRKNLADRFKDPNDPLKLVIVRDMWLTGFDAPCLHTMYIDKFMQGHGLMQAIARVNRVFKDKPGGLIVDYLGIAESLKQALAEYTEGDRGETGIPEEEVVALMLEKYEVVQAMFHGFDTSKFFQGTPEQRLAAIAEAMEHILSLEDGRNRYIQAVIELSKSYAIVVTHDKAQEIREEVAFYQAVRSGLSKATSPDGKTKEDLDAAIRQIVSQAIVPNGIVDIYKAAGIKTPDISILSEEFLEEVRDLPHRNLALELLRKLLNDEIKTVSHRNLVQSRSFAQMLDQSINKYHNRSIEAAQVIEELIQLAKEMKEAHKRGEDLGLTEDELAFYDALEVNDSAVKVLGDETLQEIAKELVLAVRKNATIDWTVKESARAKLRVIVRRLLRKYGYPPDKQEKATQTVLEQAELLCKEWAC</sequence>
<dbReference type="InterPro" id="IPR021810">
    <property type="entry name" value="T1RH-like_C"/>
</dbReference>
<dbReference type="PROSITE" id="PS51192">
    <property type="entry name" value="HELICASE_ATP_BIND_1"/>
    <property type="match status" value="1"/>
</dbReference>
<evidence type="ECO:0000256" key="8">
    <source>
        <dbReference type="ARBA" id="ARBA00022801"/>
    </source>
</evidence>
<dbReference type="EMBL" id="LNQE01001487">
    <property type="protein sequence ID" value="KUG16632.1"/>
    <property type="molecule type" value="Genomic_DNA"/>
</dbReference>
<dbReference type="GO" id="GO:0003677">
    <property type="term" value="F:DNA binding"/>
    <property type="evidence" value="ECO:0007669"/>
    <property type="project" value="UniProtKB-KW"/>
</dbReference>
<evidence type="ECO:0000256" key="9">
    <source>
        <dbReference type="ARBA" id="ARBA00022840"/>
    </source>
</evidence>
<dbReference type="PANTHER" id="PTHR30195:SF15">
    <property type="entry name" value="TYPE I RESTRICTION ENZYME HINDI ENDONUCLEASE SUBUNIT"/>
    <property type="match status" value="1"/>
</dbReference>
<dbReference type="EC" id="3.1.21.3" evidence="3"/>
<accession>A0A0W8F6W4</accession>
<organism evidence="12">
    <name type="scientific">hydrocarbon metagenome</name>
    <dbReference type="NCBI Taxonomy" id="938273"/>
    <lineage>
        <taxon>unclassified sequences</taxon>
        <taxon>metagenomes</taxon>
        <taxon>ecological metagenomes</taxon>
    </lineage>
</organism>
<dbReference type="PANTHER" id="PTHR30195">
    <property type="entry name" value="TYPE I SITE-SPECIFIC DEOXYRIBONUCLEASE PROTEIN SUBUNIT M AND R"/>
    <property type="match status" value="1"/>
</dbReference>
<dbReference type="InterPro" id="IPR027417">
    <property type="entry name" value="P-loop_NTPase"/>
</dbReference>
<evidence type="ECO:0000256" key="6">
    <source>
        <dbReference type="ARBA" id="ARBA00022747"/>
    </source>
</evidence>
<dbReference type="Pfam" id="PF18766">
    <property type="entry name" value="SWI2_SNF2"/>
    <property type="match status" value="1"/>
</dbReference>
<keyword evidence="9" id="KW-0067">ATP-binding</keyword>
<evidence type="ECO:0000256" key="7">
    <source>
        <dbReference type="ARBA" id="ARBA00022759"/>
    </source>
</evidence>
<keyword evidence="4" id="KW-0540">Nuclease</keyword>
<dbReference type="InterPro" id="IPR004473">
    <property type="entry name" value="Restrct_endonuc_typeI_HsdR"/>
</dbReference>
<evidence type="ECO:0000256" key="4">
    <source>
        <dbReference type="ARBA" id="ARBA00022722"/>
    </source>
</evidence>
<dbReference type="InterPro" id="IPR051268">
    <property type="entry name" value="Type-I_R_enzyme_R_subunit"/>
</dbReference>
<dbReference type="Gene3D" id="3.40.50.300">
    <property type="entry name" value="P-loop containing nucleotide triphosphate hydrolases"/>
    <property type="match status" value="3"/>
</dbReference>
<feature type="domain" description="Helicase ATP-binding" evidence="11">
    <location>
        <begin position="286"/>
        <end position="470"/>
    </location>
</feature>
<keyword evidence="10" id="KW-0238">DNA-binding</keyword>
<evidence type="ECO:0000256" key="2">
    <source>
        <dbReference type="ARBA" id="ARBA00008598"/>
    </source>
</evidence>
<dbReference type="GO" id="GO:0009035">
    <property type="term" value="F:type I site-specific deoxyribonuclease activity"/>
    <property type="evidence" value="ECO:0007669"/>
    <property type="project" value="UniProtKB-EC"/>
</dbReference>
<keyword evidence="7" id="KW-0255">Endonuclease</keyword>
<evidence type="ECO:0000256" key="10">
    <source>
        <dbReference type="ARBA" id="ARBA00023125"/>
    </source>
</evidence>
<comment type="similarity">
    <text evidence="2">Belongs to the HsdR family.</text>
</comment>
<protein>
    <recommendedName>
        <fullName evidence="3">type I site-specific deoxyribonuclease</fullName>
        <ecNumber evidence="3">3.1.21.3</ecNumber>
    </recommendedName>
</protein>
<keyword evidence="8 12" id="KW-0378">Hydrolase</keyword>
<name>A0A0W8F6W4_9ZZZZ</name>
<dbReference type="CDD" id="cd18030">
    <property type="entry name" value="DEXHc_RE_I_HsdR"/>
    <property type="match status" value="1"/>
</dbReference>
<gene>
    <name evidence="12" type="ORF">ASZ90_013721</name>
</gene>
<dbReference type="SUPFAM" id="SSF52540">
    <property type="entry name" value="P-loop containing nucleoside triphosphate hydrolases"/>
    <property type="match status" value="2"/>
</dbReference>
<keyword evidence="5" id="KW-0547">Nucleotide-binding</keyword>
<dbReference type="AlphaFoldDB" id="A0A0W8F6W4"/>
<dbReference type="SMART" id="SM00487">
    <property type="entry name" value="DEXDc"/>
    <property type="match status" value="1"/>
</dbReference>
<evidence type="ECO:0000259" key="11">
    <source>
        <dbReference type="PROSITE" id="PS51192"/>
    </source>
</evidence>
<dbReference type="NCBIfam" id="TIGR00348">
    <property type="entry name" value="hsdR"/>
    <property type="match status" value="1"/>
</dbReference>
<keyword evidence="6" id="KW-0680">Restriction system</keyword>
<dbReference type="CDD" id="cd18800">
    <property type="entry name" value="SF2_C_EcoR124I-like"/>
    <property type="match status" value="1"/>
</dbReference>
<dbReference type="InterPro" id="IPR014001">
    <property type="entry name" value="Helicase_ATP-bd"/>
</dbReference>
<dbReference type="Pfam" id="PF04313">
    <property type="entry name" value="HSDR_N"/>
    <property type="match status" value="1"/>
</dbReference>
<dbReference type="CDD" id="cd22332">
    <property type="entry name" value="HsdR_N"/>
    <property type="match status" value="1"/>
</dbReference>
<dbReference type="InterPro" id="IPR007409">
    <property type="entry name" value="Restrct_endonuc_type1_HsdR_N"/>
</dbReference>
<dbReference type="Pfam" id="PF11867">
    <property type="entry name" value="T1RH-like_C"/>
    <property type="match status" value="1"/>
</dbReference>
<evidence type="ECO:0000256" key="3">
    <source>
        <dbReference type="ARBA" id="ARBA00012654"/>
    </source>
</evidence>
<comment type="catalytic activity">
    <reaction evidence="1">
        <text>Endonucleolytic cleavage of DNA to give random double-stranded fragments with terminal 5'-phosphates, ATP is simultaneously hydrolyzed.</text>
        <dbReference type="EC" id="3.1.21.3"/>
    </reaction>
</comment>
<dbReference type="InterPro" id="IPR040980">
    <property type="entry name" value="SWI2_SNF2"/>
</dbReference>
<dbReference type="Gene3D" id="3.90.1570.50">
    <property type="match status" value="1"/>
</dbReference>
<dbReference type="GO" id="GO:0005524">
    <property type="term" value="F:ATP binding"/>
    <property type="evidence" value="ECO:0007669"/>
    <property type="project" value="UniProtKB-KW"/>
</dbReference>